<dbReference type="SUPFAM" id="SSF48498">
    <property type="entry name" value="Tetracyclin repressor-like, C-terminal domain"/>
    <property type="match status" value="1"/>
</dbReference>
<dbReference type="PANTHER" id="PTHR30055:SF153">
    <property type="entry name" value="HTH-TYPE TRANSCRIPTIONAL REPRESSOR RV3405C"/>
    <property type="match status" value="1"/>
</dbReference>
<dbReference type="PANTHER" id="PTHR30055">
    <property type="entry name" value="HTH-TYPE TRANSCRIPTIONAL REGULATOR RUTR"/>
    <property type="match status" value="1"/>
</dbReference>
<dbReference type="InterPro" id="IPR036271">
    <property type="entry name" value="Tet_transcr_reg_TetR-rel_C_sf"/>
</dbReference>
<dbReference type="InterPro" id="IPR050109">
    <property type="entry name" value="HTH-type_TetR-like_transc_reg"/>
</dbReference>
<feature type="domain" description="HTH tetR-type" evidence="3">
    <location>
        <begin position="26"/>
        <end position="86"/>
    </location>
</feature>
<dbReference type="GO" id="GO:0003700">
    <property type="term" value="F:DNA-binding transcription factor activity"/>
    <property type="evidence" value="ECO:0007669"/>
    <property type="project" value="TreeGrafter"/>
</dbReference>
<dbReference type="PRINTS" id="PR00455">
    <property type="entry name" value="HTHTETR"/>
</dbReference>
<accession>A0A6G9XTR6</accession>
<evidence type="ECO:0000256" key="1">
    <source>
        <dbReference type="ARBA" id="ARBA00023125"/>
    </source>
</evidence>
<dbReference type="EMBL" id="CP046171">
    <property type="protein sequence ID" value="QIS04295.1"/>
    <property type="molecule type" value="Genomic_DNA"/>
</dbReference>
<dbReference type="InterPro" id="IPR001647">
    <property type="entry name" value="HTH_TetR"/>
</dbReference>
<proteinExistence type="predicted"/>
<evidence type="ECO:0000313" key="5">
    <source>
        <dbReference type="Proteomes" id="UP000501705"/>
    </source>
</evidence>
<organism evidence="4 5">
    <name type="scientific">Nocardia brasiliensis</name>
    <dbReference type="NCBI Taxonomy" id="37326"/>
    <lineage>
        <taxon>Bacteria</taxon>
        <taxon>Bacillati</taxon>
        <taxon>Actinomycetota</taxon>
        <taxon>Actinomycetes</taxon>
        <taxon>Mycobacteriales</taxon>
        <taxon>Nocardiaceae</taxon>
        <taxon>Nocardia</taxon>
    </lineage>
</organism>
<sequence>MPRTSVPLVNLFGRAVSKVVTFTPAGPELVRVYETAIRVLAERGADAATMDDVAAGAGMSRATLFRRFGGRDALFEAAVAHTLRGFLAEITSRYLTVTDPTERIAEAFVACLRLRRQLLSDNTSAPHSAELLAMLTVGDPTPLTIGHRFIAARIRAGQSEGALPPGDPDLQADAIIRITMGYLLLPPAGLDLDDDTAARDLARRVIAPLVTTPMS</sequence>
<dbReference type="InterPro" id="IPR009057">
    <property type="entry name" value="Homeodomain-like_sf"/>
</dbReference>
<dbReference type="AlphaFoldDB" id="A0A6G9XTR6"/>
<name>A0A6G9XTR6_NOCBR</name>
<dbReference type="Gene3D" id="1.10.357.10">
    <property type="entry name" value="Tetracycline Repressor, domain 2"/>
    <property type="match status" value="1"/>
</dbReference>
<evidence type="ECO:0000256" key="2">
    <source>
        <dbReference type="PROSITE-ProRule" id="PRU00335"/>
    </source>
</evidence>
<dbReference type="PROSITE" id="PS50977">
    <property type="entry name" value="HTH_TETR_2"/>
    <property type="match status" value="1"/>
</dbReference>
<reference evidence="4 5" key="1">
    <citation type="journal article" date="2019" name="ACS Chem. Biol.">
        <title>Identification and Mobilization of a Cryptic Antibiotic Biosynthesis Gene Locus from a Human-Pathogenic Nocardia Isolate.</title>
        <authorList>
            <person name="Herisse M."/>
            <person name="Ishida K."/>
            <person name="Porter J.L."/>
            <person name="Howden B."/>
            <person name="Hertweck C."/>
            <person name="Stinear T.P."/>
            <person name="Pidot S.J."/>
        </authorList>
    </citation>
    <scope>NUCLEOTIDE SEQUENCE [LARGE SCALE GENOMIC DNA]</scope>
    <source>
        <strain evidence="4 5">AUSMDU00024985</strain>
    </source>
</reference>
<feature type="DNA-binding region" description="H-T-H motif" evidence="2">
    <location>
        <begin position="49"/>
        <end position="68"/>
    </location>
</feature>
<dbReference type="Proteomes" id="UP000501705">
    <property type="component" value="Chromosome"/>
</dbReference>
<gene>
    <name evidence="4" type="ORF">F5X71_19895</name>
</gene>
<dbReference type="Pfam" id="PF00440">
    <property type="entry name" value="TetR_N"/>
    <property type="match status" value="1"/>
</dbReference>
<protein>
    <submittedName>
        <fullName evidence="4">TetR family transcriptional regulator</fullName>
    </submittedName>
</protein>
<dbReference type="GO" id="GO:0000976">
    <property type="term" value="F:transcription cis-regulatory region binding"/>
    <property type="evidence" value="ECO:0007669"/>
    <property type="project" value="TreeGrafter"/>
</dbReference>
<dbReference type="SUPFAM" id="SSF46689">
    <property type="entry name" value="Homeodomain-like"/>
    <property type="match status" value="1"/>
</dbReference>
<dbReference type="RefSeq" id="WP_167463413.1">
    <property type="nucleotide sequence ID" value="NZ_CP046171.1"/>
</dbReference>
<evidence type="ECO:0000313" key="4">
    <source>
        <dbReference type="EMBL" id="QIS04295.1"/>
    </source>
</evidence>
<evidence type="ECO:0000259" key="3">
    <source>
        <dbReference type="PROSITE" id="PS50977"/>
    </source>
</evidence>
<keyword evidence="1 2" id="KW-0238">DNA-binding</keyword>